<organism evidence="1 2">
    <name type="scientific">Trypanosoma cruzi (strain CL Brener)</name>
    <dbReference type="NCBI Taxonomy" id="353153"/>
    <lineage>
        <taxon>Eukaryota</taxon>
        <taxon>Discoba</taxon>
        <taxon>Euglenozoa</taxon>
        <taxon>Kinetoplastea</taxon>
        <taxon>Metakinetoplastina</taxon>
        <taxon>Trypanosomatida</taxon>
        <taxon>Trypanosomatidae</taxon>
        <taxon>Trypanosoma</taxon>
        <taxon>Schizotrypanum</taxon>
    </lineage>
</organism>
<dbReference type="GeneID" id="3537310"/>
<evidence type="ECO:0000313" key="1">
    <source>
        <dbReference type="EMBL" id="EAN85285.1"/>
    </source>
</evidence>
<proteinExistence type="predicted"/>
<dbReference type="Proteomes" id="UP000002296">
    <property type="component" value="Unassembled WGS sequence"/>
</dbReference>
<gene>
    <name evidence="1" type="ORF">Tc00.1047053506123.50</name>
</gene>
<dbReference type="eggNOG" id="ENOG502S0UF">
    <property type="taxonomic scope" value="Eukaryota"/>
</dbReference>
<dbReference type="InterPro" id="IPR012459">
    <property type="entry name" value="Rrp15"/>
</dbReference>
<dbReference type="SMR" id="Q4CYD1"/>
<dbReference type="AlphaFoldDB" id="Q4CYD1"/>
<name>Q4CYD1_TRYCC</name>
<dbReference type="PaxDb" id="353153-Q4CYD1"/>
<protein>
    <recommendedName>
        <fullName evidence="3">Rrp15p</fullName>
    </recommendedName>
</protein>
<evidence type="ECO:0008006" key="3">
    <source>
        <dbReference type="Google" id="ProtNLM"/>
    </source>
</evidence>
<dbReference type="InParanoid" id="Q4CYD1"/>
<comment type="caution">
    <text evidence="1">The sequence shown here is derived from an EMBL/GenBank/DDBJ whole genome shotgun (WGS) entry which is preliminary data.</text>
</comment>
<dbReference type="Pfam" id="PF07890">
    <property type="entry name" value="Rrp15p"/>
    <property type="match status" value="1"/>
</dbReference>
<accession>Q4CYD1</accession>
<sequence>MCVFVWVGGGEGSMAGRFRGAVGELSRPRKSRAARKAKKKRTVALVRRAPKLSSECLQQRIAELTGAAANDDEKANAAKNTRVKILSNATARAAATASQKPVGRAAMEIVGKRTERLVPKTDVAAERTPAEAMGLKLLHRAVKDQSHNRLLPHQNRHEYEYRLRTVATAGVVRLFNSLAQARKAGAVVEMEEKHMTAEKVHEKKQVATKEAFLAALRQPRKMDL</sequence>
<reference evidence="1 2" key="1">
    <citation type="journal article" date="2005" name="Science">
        <title>The genome sequence of Trypanosoma cruzi, etiologic agent of Chagas disease.</title>
        <authorList>
            <person name="El-Sayed N.M."/>
            <person name="Myler P.J."/>
            <person name="Bartholomeu D.C."/>
            <person name="Nilsson D."/>
            <person name="Aggarwal G."/>
            <person name="Tran A.N."/>
            <person name="Ghedin E."/>
            <person name="Worthey E.A."/>
            <person name="Delcher A.L."/>
            <person name="Blandin G."/>
            <person name="Westenberger S.J."/>
            <person name="Caler E."/>
            <person name="Cerqueira G.C."/>
            <person name="Branche C."/>
            <person name="Haas B."/>
            <person name="Anupama A."/>
            <person name="Arner E."/>
            <person name="Aslund L."/>
            <person name="Attipoe P."/>
            <person name="Bontempi E."/>
            <person name="Bringaud F."/>
            <person name="Burton P."/>
            <person name="Cadag E."/>
            <person name="Campbell D.A."/>
            <person name="Carrington M."/>
            <person name="Crabtree J."/>
            <person name="Darban H."/>
            <person name="da Silveira J.F."/>
            <person name="de Jong P."/>
            <person name="Edwards K."/>
            <person name="Englund P.T."/>
            <person name="Fazelina G."/>
            <person name="Feldblyum T."/>
            <person name="Ferella M."/>
            <person name="Frasch A.C."/>
            <person name="Gull K."/>
            <person name="Horn D."/>
            <person name="Hou L."/>
            <person name="Huang Y."/>
            <person name="Kindlund E."/>
            <person name="Klingbeil M."/>
            <person name="Kluge S."/>
            <person name="Koo H."/>
            <person name="Lacerda D."/>
            <person name="Levin M.J."/>
            <person name="Lorenzi H."/>
            <person name="Louie T."/>
            <person name="Machado C.R."/>
            <person name="McCulloch R."/>
            <person name="McKenna A."/>
            <person name="Mizuno Y."/>
            <person name="Mottram J.C."/>
            <person name="Nelson S."/>
            <person name="Ochaya S."/>
            <person name="Osoegawa K."/>
            <person name="Pai G."/>
            <person name="Parsons M."/>
            <person name="Pentony M."/>
            <person name="Pettersson U."/>
            <person name="Pop M."/>
            <person name="Ramirez J.L."/>
            <person name="Rinta J."/>
            <person name="Robertson L."/>
            <person name="Salzberg S.L."/>
            <person name="Sanchez D.O."/>
            <person name="Seyler A."/>
            <person name="Sharma R."/>
            <person name="Shetty J."/>
            <person name="Simpson A.J."/>
            <person name="Sisk E."/>
            <person name="Tammi M.T."/>
            <person name="Tarleton R."/>
            <person name="Teixeira S."/>
            <person name="Van Aken S."/>
            <person name="Vogt C."/>
            <person name="Ward P.N."/>
            <person name="Wickstead B."/>
            <person name="Wortman J."/>
            <person name="White O."/>
            <person name="Fraser C.M."/>
            <person name="Stuart K.D."/>
            <person name="Andersson B."/>
        </authorList>
    </citation>
    <scope>NUCLEOTIDE SEQUENCE [LARGE SCALE GENOMIC DNA]</scope>
    <source>
        <strain evidence="1 2">CL Brener</strain>
    </source>
</reference>
<dbReference type="GO" id="GO:0006364">
    <property type="term" value="P:rRNA processing"/>
    <property type="evidence" value="ECO:0007669"/>
    <property type="project" value="InterPro"/>
</dbReference>
<dbReference type="RefSeq" id="XP_807136.1">
    <property type="nucleotide sequence ID" value="XM_802043.1"/>
</dbReference>
<dbReference type="KEGG" id="tcr:506123.50"/>
<evidence type="ECO:0000313" key="2">
    <source>
        <dbReference type="Proteomes" id="UP000002296"/>
    </source>
</evidence>
<keyword evidence="2" id="KW-1185">Reference proteome</keyword>
<dbReference type="EMBL" id="AAHK01001460">
    <property type="protein sequence ID" value="EAN85285.1"/>
    <property type="molecule type" value="Genomic_DNA"/>
</dbReference>